<comment type="similarity">
    <text evidence="1">Belongs to the peptidase C40 family.</text>
</comment>
<name>A0ABN1JBP0_9CLOT</name>
<gene>
    <name evidence="7" type="ORF">GCM10008906_08590</name>
</gene>
<dbReference type="Pfam" id="PF06347">
    <property type="entry name" value="SH3_4"/>
    <property type="match status" value="1"/>
</dbReference>
<dbReference type="PANTHER" id="PTHR47359:SF3">
    <property type="entry name" value="NLP_P60 DOMAIN-CONTAINING PROTEIN-RELATED"/>
    <property type="match status" value="1"/>
</dbReference>
<evidence type="ECO:0000256" key="4">
    <source>
        <dbReference type="ARBA" id="ARBA00022807"/>
    </source>
</evidence>
<evidence type="ECO:0000256" key="2">
    <source>
        <dbReference type="ARBA" id="ARBA00022670"/>
    </source>
</evidence>
<evidence type="ECO:0000256" key="5">
    <source>
        <dbReference type="SAM" id="SignalP"/>
    </source>
</evidence>
<dbReference type="InterPro" id="IPR038765">
    <property type="entry name" value="Papain-like_cys_pep_sf"/>
</dbReference>
<evidence type="ECO:0000259" key="6">
    <source>
        <dbReference type="PROSITE" id="PS51935"/>
    </source>
</evidence>
<feature type="domain" description="NlpC/P60" evidence="6">
    <location>
        <begin position="30"/>
        <end position="149"/>
    </location>
</feature>
<sequence length="446" mass="49291">MKKLKKVLTILLVAVFVSTGLTFTNVKVKAASGQDIVSYAKRFLGVPYVWGGTSPSGFDCSGFVQYVYNHFGISLPRVSENQVNVGTPVSRSQLQPGDLVFPRPGAHHVCIYIGNGQIIHAPQPGQVVKIVPIYSFYAGRRISGIQQYPKVSDNARPIKYSQMIITPDSQAVRSAPTDSASVVRTLRHGDVIDVYAEYKGWSLIARGRQQQWIRSTYLASKVPTADTGREKPIKTGLMMITPDSQIARIYPSDTATASRTLSHGDRVDVYAEHNGWCLIGRGRKAQWIRGTYLAPVVPTADTGREKPIKTGLMMITPDSQIARIYPSDTATASRTLSHGDRVDVYAEHNGWCLIGRGRKAQWIRGTYLAPVVPTADTGNEKPITTTRYKVISSSITARIYPSDTAWSSRTLTRGTVVDIYAEYGDWYLIARGRNAQWVRKNALQPV</sequence>
<dbReference type="Gene3D" id="2.30.30.40">
    <property type="entry name" value="SH3 Domains"/>
    <property type="match status" value="1"/>
</dbReference>
<dbReference type="InterPro" id="IPR051794">
    <property type="entry name" value="PG_Endopeptidase_C40"/>
</dbReference>
<protein>
    <recommendedName>
        <fullName evidence="6">NlpC/P60 domain-containing protein</fullName>
    </recommendedName>
</protein>
<dbReference type="InterPro" id="IPR003646">
    <property type="entry name" value="SH3-like_bac-type"/>
</dbReference>
<accession>A0ABN1JBP0</accession>
<reference evidence="7 8" key="1">
    <citation type="journal article" date="2019" name="Int. J. Syst. Evol. Microbiol.">
        <title>The Global Catalogue of Microorganisms (GCM) 10K type strain sequencing project: providing services to taxonomists for standard genome sequencing and annotation.</title>
        <authorList>
            <consortium name="The Broad Institute Genomics Platform"/>
            <consortium name="The Broad Institute Genome Sequencing Center for Infectious Disease"/>
            <person name="Wu L."/>
            <person name="Ma J."/>
        </authorList>
    </citation>
    <scope>NUCLEOTIDE SEQUENCE [LARGE SCALE GENOMIC DNA]</scope>
    <source>
        <strain evidence="7 8">JCM 1407</strain>
    </source>
</reference>
<evidence type="ECO:0000256" key="3">
    <source>
        <dbReference type="ARBA" id="ARBA00022801"/>
    </source>
</evidence>
<dbReference type="RefSeq" id="WP_425544691.1">
    <property type="nucleotide sequence ID" value="NZ_BAAACG010000006.1"/>
</dbReference>
<dbReference type="SMART" id="SM00287">
    <property type="entry name" value="SH3b"/>
    <property type="match status" value="2"/>
</dbReference>
<evidence type="ECO:0000313" key="7">
    <source>
        <dbReference type="EMBL" id="GAA0735200.1"/>
    </source>
</evidence>
<keyword evidence="8" id="KW-1185">Reference proteome</keyword>
<evidence type="ECO:0000256" key="1">
    <source>
        <dbReference type="ARBA" id="ARBA00007074"/>
    </source>
</evidence>
<dbReference type="Proteomes" id="UP001501510">
    <property type="component" value="Unassembled WGS sequence"/>
</dbReference>
<evidence type="ECO:0000313" key="8">
    <source>
        <dbReference type="Proteomes" id="UP001501510"/>
    </source>
</evidence>
<keyword evidence="5" id="KW-0732">Signal</keyword>
<comment type="caution">
    <text evidence="7">The sequence shown here is derived from an EMBL/GenBank/DDBJ whole genome shotgun (WGS) entry which is preliminary data.</text>
</comment>
<keyword evidence="4" id="KW-0788">Thiol protease</keyword>
<keyword evidence="3" id="KW-0378">Hydrolase</keyword>
<proteinExistence type="inferred from homology"/>
<organism evidence="7 8">
    <name type="scientific">Clostridium oceanicum</name>
    <dbReference type="NCBI Taxonomy" id="1543"/>
    <lineage>
        <taxon>Bacteria</taxon>
        <taxon>Bacillati</taxon>
        <taxon>Bacillota</taxon>
        <taxon>Clostridia</taxon>
        <taxon>Eubacteriales</taxon>
        <taxon>Clostridiaceae</taxon>
        <taxon>Clostridium</taxon>
    </lineage>
</organism>
<dbReference type="InterPro" id="IPR000064">
    <property type="entry name" value="NLP_P60_dom"/>
</dbReference>
<dbReference type="Pfam" id="PF00877">
    <property type="entry name" value="NLPC_P60"/>
    <property type="match status" value="1"/>
</dbReference>
<feature type="signal peptide" evidence="5">
    <location>
        <begin position="1"/>
        <end position="19"/>
    </location>
</feature>
<dbReference type="PROSITE" id="PS51935">
    <property type="entry name" value="NLPC_P60"/>
    <property type="match status" value="1"/>
</dbReference>
<keyword evidence="2" id="KW-0645">Protease</keyword>
<dbReference type="Gene3D" id="3.90.1720.10">
    <property type="entry name" value="endopeptidase domain like (from Nostoc punctiforme)"/>
    <property type="match status" value="1"/>
</dbReference>
<dbReference type="SUPFAM" id="SSF54001">
    <property type="entry name" value="Cysteine proteinases"/>
    <property type="match status" value="1"/>
</dbReference>
<dbReference type="InterPro" id="IPR010466">
    <property type="entry name" value="DUF1058"/>
</dbReference>
<dbReference type="PANTHER" id="PTHR47359">
    <property type="entry name" value="PEPTIDOGLYCAN DL-ENDOPEPTIDASE CWLO"/>
    <property type="match status" value="1"/>
</dbReference>
<feature type="chain" id="PRO_5046136780" description="NlpC/P60 domain-containing protein" evidence="5">
    <location>
        <begin position="20"/>
        <end position="446"/>
    </location>
</feature>
<dbReference type="EMBL" id="BAAACG010000006">
    <property type="protein sequence ID" value="GAA0735200.1"/>
    <property type="molecule type" value="Genomic_DNA"/>
</dbReference>